<dbReference type="AlphaFoldDB" id="G8BTS7"/>
<reference evidence="3 4" key="1">
    <citation type="journal article" date="2011" name="Proc. Natl. Acad. Sci. U.S.A.">
        <title>Evolutionary erosion of yeast sex chromosomes by mating-type switching accidents.</title>
        <authorList>
            <person name="Gordon J.L."/>
            <person name="Armisen D."/>
            <person name="Proux-Wera E."/>
            <person name="Oheigeartaigh S.S."/>
            <person name="Byrne K.P."/>
            <person name="Wolfe K.H."/>
        </authorList>
    </citation>
    <scope>NUCLEOTIDE SEQUENCE [LARGE SCALE GENOMIC DNA]</scope>
    <source>
        <strain evidence="4">ATCC 24235 / CBS 4417 / NBRC 1672 / NRRL Y-8282 / UCD 70-5</strain>
    </source>
</reference>
<dbReference type="STRING" id="1071381.G8BTS7"/>
<dbReference type="Proteomes" id="UP000005666">
    <property type="component" value="Chromosome 5"/>
</dbReference>
<feature type="region of interest" description="Disordered" evidence="1">
    <location>
        <begin position="95"/>
        <end position="120"/>
    </location>
</feature>
<dbReference type="RefSeq" id="XP_003685739.1">
    <property type="nucleotide sequence ID" value="XM_003685691.1"/>
</dbReference>
<gene>
    <name evidence="3" type="primary">TPHA0E02130</name>
    <name evidence="3" type="ordered locus">TPHA_0E02130</name>
</gene>
<feature type="domain" description="MAGE" evidence="2">
    <location>
        <begin position="31"/>
        <end position="288"/>
    </location>
</feature>
<dbReference type="OMA" id="FMDINAI"/>
<proteinExistence type="predicted"/>
<evidence type="ECO:0000256" key="1">
    <source>
        <dbReference type="SAM" id="MobiDB-lite"/>
    </source>
</evidence>
<dbReference type="SMART" id="SM01373">
    <property type="entry name" value="MAGE"/>
    <property type="match status" value="1"/>
</dbReference>
<name>G8BTS7_TETPH</name>
<evidence type="ECO:0000313" key="3">
    <source>
        <dbReference type="EMBL" id="CCE63305.1"/>
    </source>
</evidence>
<dbReference type="Gene3D" id="1.10.10.1210">
    <property type="entry name" value="MAGE homology domain, winged helix WH2 motif"/>
    <property type="match status" value="1"/>
</dbReference>
<protein>
    <recommendedName>
        <fullName evidence="2">MAGE domain-containing protein</fullName>
    </recommendedName>
</protein>
<dbReference type="OrthoDB" id="205198at2759"/>
<dbReference type="GO" id="GO:0019789">
    <property type="term" value="F:SUMO transferase activity"/>
    <property type="evidence" value="ECO:0007669"/>
    <property type="project" value="EnsemblFungi"/>
</dbReference>
<dbReference type="InterPro" id="IPR041899">
    <property type="entry name" value="MAGE_WH2"/>
</dbReference>
<accession>G8BTS7</accession>
<sequence length="319" mass="36002">MSDQEAEYMEGTPNSDPTATDIKIVHIAHAMIRYILSVATNTNTVITRSRLQDKIRDLKIKENAPNVKFELIFERINAILLDVYGYKLIGYQSSSSHQHTENSNGETNTESNAKEGSDADEIENKNVVSDKFAHRSNSFILINNLKYVHSFESFISLQKSLQYRKTIVDGEYIGNDNDQPASQTLDNSIGTDKLLAMNGILAIVISMIAFSKNNILHNELTGYLQQFGIPIDDTANIPILEMKFSELLKVFVKREYVAKIEENSSMEGDIVTYRLGRRTKAEFPIKSLVSMVQTILNIPNEQLPNLKKDIIKNIGDTYS</sequence>
<feature type="compositionally biased region" description="Low complexity" evidence="1">
    <location>
        <begin position="101"/>
        <end position="111"/>
    </location>
</feature>
<dbReference type="Pfam" id="PF01454">
    <property type="entry name" value="MAGE"/>
    <property type="match status" value="1"/>
</dbReference>
<dbReference type="GO" id="GO:0006281">
    <property type="term" value="P:DNA repair"/>
    <property type="evidence" value="ECO:0007669"/>
    <property type="project" value="EnsemblFungi"/>
</dbReference>
<dbReference type="eggNOG" id="KOG4562">
    <property type="taxonomic scope" value="Eukaryota"/>
</dbReference>
<keyword evidence="4" id="KW-1185">Reference proteome</keyword>
<evidence type="ECO:0000259" key="2">
    <source>
        <dbReference type="SMART" id="SM01373"/>
    </source>
</evidence>
<dbReference type="InterPro" id="IPR002190">
    <property type="entry name" value="MHD_dom"/>
</dbReference>
<dbReference type="KEGG" id="tpf:TPHA_0E02130"/>
<dbReference type="GeneID" id="11531328"/>
<dbReference type="GO" id="GO:0030915">
    <property type="term" value="C:Smc5-Smc6 complex"/>
    <property type="evidence" value="ECO:0007669"/>
    <property type="project" value="EnsemblFungi"/>
</dbReference>
<organism evidence="3 4">
    <name type="scientific">Tetrapisispora phaffii (strain ATCC 24235 / CBS 4417 / NBRC 1672 / NRRL Y-8282 / UCD 70-5)</name>
    <name type="common">Yeast</name>
    <name type="synonym">Fabospora phaffii</name>
    <dbReference type="NCBI Taxonomy" id="1071381"/>
    <lineage>
        <taxon>Eukaryota</taxon>
        <taxon>Fungi</taxon>
        <taxon>Dikarya</taxon>
        <taxon>Ascomycota</taxon>
        <taxon>Saccharomycotina</taxon>
        <taxon>Saccharomycetes</taxon>
        <taxon>Saccharomycetales</taxon>
        <taxon>Saccharomycetaceae</taxon>
        <taxon>Tetrapisispora</taxon>
    </lineage>
</organism>
<dbReference type="EMBL" id="HE612860">
    <property type="protein sequence ID" value="CCE63305.1"/>
    <property type="molecule type" value="Genomic_DNA"/>
</dbReference>
<dbReference type="HOGENOM" id="CLU_081930_0_0_1"/>
<evidence type="ECO:0000313" key="4">
    <source>
        <dbReference type="Proteomes" id="UP000005666"/>
    </source>
</evidence>